<evidence type="ECO:0000256" key="1">
    <source>
        <dbReference type="ARBA" id="ARBA00006484"/>
    </source>
</evidence>
<reference evidence="5 6" key="1">
    <citation type="journal article" date="2019" name="Mol. Biol. Evol.">
        <title>Blast fungal genomes show frequent chromosomal changes, gene gains and losses, and effector gene turnover.</title>
        <authorList>
            <person name="Gomez Luciano L.B."/>
            <person name="Jason Tsai I."/>
            <person name="Chuma I."/>
            <person name="Tosa Y."/>
            <person name="Chen Y.H."/>
            <person name="Li J.Y."/>
            <person name="Li M.Y."/>
            <person name="Jade Lu M.Y."/>
            <person name="Nakayashiki H."/>
            <person name="Li W.H."/>
        </authorList>
    </citation>
    <scope>NUCLEOTIDE SEQUENCE [LARGE SCALE GENOMIC DNA]</scope>
    <source>
        <strain evidence="5">MZ5-1-6</strain>
    </source>
</reference>
<evidence type="ECO:0000256" key="4">
    <source>
        <dbReference type="SAM" id="MobiDB-lite"/>
    </source>
</evidence>
<keyword evidence="2" id="KW-0521">NADP</keyword>
<evidence type="ECO:0000313" key="6">
    <source>
        <dbReference type="Proteomes" id="UP000294847"/>
    </source>
</evidence>
<proteinExistence type="inferred from homology"/>
<dbReference type="InterPro" id="IPR036291">
    <property type="entry name" value="NAD(P)-bd_dom_sf"/>
</dbReference>
<evidence type="ECO:0000256" key="3">
    <source>
        <dbReference type="ARBA" id="ARBA00023002"/>
    </source>
</evidence>
<dbReference type="PANTHER" id="PTHR24320:SF282">
    <property type="entry name" value="WW DOMAIN-CONTAINING OXIDOREDUCTASE"/>
    <property type="match status" value="1"/>
</dbReference>
<feature type="compositionally biased region" description="Polar residues" evidence="4">
    <location>
        <begin position="87"/>
        <end position="106"/>
    </location>
</feature>
<dbReference type="EMBL" id="CP034204">
    <property type="protein sequence ID" value="QBZ53438.1"/>
    <property type="molecule type" value="Genomic_DNA"/>
</dbReference>
<dbReference type="PANTHER" id="PTHR24320">
    <property type="entry name" value="RETINOL DEHYDROGENASE"/>
    <property type="match status" value="1"/>
</dbReference>
<gene>
    <name evidence="5" type="ORF">PoMZ_09116</name>
</gene>
<dbReference type="Proteomes" id="UP000294847">
    <property type="component" value="Chromosome 1"/>
</dbReference>
<sequence length="489" mass="52251">MCVTYPYYQPERDIPSLRGKVVLITGGTIGLGKEAAAQLSQNGRPAQVWIAGRNAERAGAAIAEIRRRLRKKPGPMPTPHRAAPSSMAESQSPFRSSNTSIAFSVESTGSQPSTSSTTTGDQSGLQGGSSTGILDASSLRRNRSYIDVGSRSLRPDKVGRSLPDNASGSTTRSHLGVDDGGGKLPDETEVYFLYMDLANLDSVRDAASRFLACVDRLDILILNAAEVSVPSGVTAQGYERHFGTNHLGHALLIKLLMRLLVRTATCDSVGSDVRVICVSSFAHRFTPPEGIDFDSLKPDPSSFHDSASATGSTTNITQSDTNQPGQQGRDGGGGGRPATSGSSQRPTLRRRRSSHTGSGPSSRLLYGQSKLANILYARELAERCPLFTTVSIHPGIAKSKGNRRRGGSRVVGSGAVVERFEQWIVPVFGASIDEGAKNHLWAATGRGISNGQYYEPVGVPARPSGVGDDRVLSWKLWEWTQRELAGYSL</sequence>
<evidence type="ECO:0000256" key="2">
    <source>
        <dbReference type="ARBA" id="ARBA00022857"/>
    </source>
</evidence>
<dbReference type="AlphaFoldDB" id="A0A4P7MT91"/>
<feature type="compositionally biased region" description="Polar residues" evidence="4">
    <location>
        <begin position="164"/>
        <end position="173"/>
    </location>
</feature>
<protein>
    <recommendedName>
        <fullName evidence="7">Oxidoreductase</fullName>
    </recommendedName>
</protein>
<feature type="compositionally biased region" description="Low complexity" evidence="4">
    <location>
        <begin position="107"/>
        <end position="124"/>
    </location>
</feature>
<organism evidence="5 6">
    <name type="scientific">Pyricularia oryzae</name>
    <name type="common">Rice blast fungus</name>
    <name type="synonym">Magnaporthe oryzae</name>
    <dbReference type="NCBI Taxonomy" id="318829"/>
    <lineage>
        <taxon>Eukaryota</taxon>
        <taxon>Fungi</taxon>
        <taxon>Dikarya</taxon>
        <taxon>Ascomycota</taxon>
        <taxon>Pezizomycotina</taxon>
        <taxon>Sordariomycetes</taxon>
        <taxon>Sordariomycetidae</taxon>
        <taxon>Magnaporthales</taxon>
        <taxon>Pyriculariaceae</taxon>
        <taxon>Pyricularia</taxon>
    </lineage>
</organism>
<dbReference type="GO" id="GO:0016491">
    <property type="term" value="F:oxidoreductase activity"/>
    <property type="evidence" value="ECO:0007669"/>
    <property type="project" value="UniProtKB-KW"/>
</dbReference>
<feature type="compositionally biased region" description="Polar residues" evidence="4">
    <location>
        <begin position="303"/>
        <end position="322"/>
    </location>
</feature>
<dbReference type="SUPFAM" id="SSF51735">
    <property type="entry name" value="NAD(P)-binding Rossmann-fold domains"/>
    <property type="match status" value="1"/>
</dbReference>
<feature type="region of interest" description="Disordered" evidence="4">
    <location>
        <begin position="68"/>
        <end position="181"/>
    </location>
</feature>
<accession>A0A4P7MT91</accession>
<evidence type="ECO:0008006" key="7">
    <source>
        <dbReference type="Google" id="ProtNLM"/>
    </source>
</evidence>
<name>A0A4P7MT91_PYROR</name>
<dbReference type="Gene3D" id="3.40.50.720">
    <property type="entry name" value="NAD(P)-binding Rossmann-like Domain"/>
    <property type="match status" value="2"/>
</dbReference>
<evidence type="ECO:0000313" key="5">
    <source>
        <dbReference type="EMBL" id="QBZ53438.1"/>
    </source>
</evidence>
<keyword evidence="3" id="KW-0560">Oxidoreductase</keyword>
<comment type="similarity">
    <text evidence="1">Belongs to the short-chain dehydrogenases/reductases (SDR) family.</text>
</comment>
<feature type="region of interest" description="Disordered" evidence="4">
    <location>
        <begin position="293"/>
        <end position="364"/>
    </location>
</feature>